<evidence type="ECO:0000313" key="2">
    <source>
        <dbReference type="EMBL" id="KAK5896684.1"/>
    </source>
</evidence>
<dbReference type="Proteomes" id="UP001335648">
    <property type="component" value="Unassembled WGS sequence"/>
</dbReference>
<reference evidence="2 3" key="1">
    <citation type="journal article" date="2023" name="Mol. Biol. Evol.">
        <title>Genomics of Secondarily Temperate Adaptation in the Only Non-Antarctic Icefish.</title>
        <authorList>
            <person name="Rivera-Colon A.G."/>
            <person name="Rayamajhi N."/>
            <person name="Minhas B.F."/>
            <person name="Madrigal G."/>
            <person name="Bilyk K.T."/>
            <person name="Yoon V."/>
            <person name="Hune M."/>
            <person name="Gregory S."/>
            <person name="Cheng C.H.C."/>
            <person name="Catchen J.M."/>
        </authorList>
    </citation>
    <scope>NUCLEOTIDE SEQUENCE [LARGE SCALE GENOMIC DNA]</scope>
    <source>
        <strain evidence="2">JC2023a</strain>
    </source>
</reference>
<feature type="compositionally biased region" description="Gly residues" evidence="1">
    <location>
        <begin position="58"/>
        <end position="71"/>
    </location>
</feature>
<dbReference type="AlphaFoldDB" id="A0AAN8C437"/>
<feature type="compositionally biased region" description="Basic and acidic residues" evidence="1">
    <location>
        <begin position="1"/>
        <end position="33"/>
    </location>
</feature>
<proteinExistence type="predicted"/>
<evidence type="ECO:0000256" key="1">
    <source>
        <dbReference type="SAM" id="MobiDB-lite"/>
    </source>
</evidence>
<comment type="caution">
    <text evidence="2">The sequence shown here is derived from an EMBL/GenBank/DDBJ whole genome shotgun (WGS) entry which is preliminary data.</text>
</comment>
<sequence>MVKGQDERERDKDESLTREEEARRSRETEREGDTSAVTLIKTSRHAWMGTVWAERMGEGGGVGSVGDGGGMLSPRGQPSSPLHLHP</sequence>
<gene>
    <name evidence="2" type="ORF">CesoFtcFv8_009822</name>
</gene>
<protein>
    <submittedName>
        <fullName evidence="2">Uncharacterized protein</fullName>
    </submittedName>
</protein>
<evidence type="ECO:0000313" key="3">
    <source>
        <dbReference type="Proteomes" id="UP001335648"/>
    </source>
</evidence>
<organism evidence="2 3">
    <name type="scientific">Champsocephalus esox</name>
    <name type="common">pike icefish</name>
    <dbReference type="NCBI Taxonomy" id="159716"/>
    <lineage>
        <taxon>Eukaryota</taxon>
        <taxon>Metazoa</taxon>
        <taxon>Chordata</taxon>
        <taxon>Craniata</taxon>
        <taxon>Vertebrata</taxon>
        <taxon>Euteleostomi</taxon>
        <taxon>Actinopterygii</taxon>
        <taxon>Neopterygii</taxon>
        <taxon>Teleostei</taxon>
        <taxon>Neoteleostei</taxon>
        <taxon>Acanthomorphata</taxon>
        <taxon>Eupercaria</taxon>
        <taxon>Perciformes</taxon>
        <taxon>Notothenioidei</taxon>
        <taxon>Channichthyidae</taxon>
        <taxon>Champsocephalus</taxon>
    </lineage>
</organism>
<accession>A0AAN8C437</accession>
<keyword evidence="3" id="KW-1185">Reference proteome</keyword>
<feature type="region of interest" description="Disordered" evidence="1">
    <location>
        <begin position="57"/>
        <end position="86"/>
    </location>
</feature>
<feature type="region of interest" description="Disordered" evidence="1">
    <location>
        <begin position="1"/>
        <end position="38"/>
    </location>
</feature>
<name>A0AAN8C437_9TELE</name>
<dbReference type="EMBL" id="JAULUE010002053">
    <property type="protein sequence ID" value="KAK5896684.1"/>
    <property type="molecule type" value="Genomic_DNA"/>
</dbReference>